<protein>
    <recommendedName>
        <fullName evidence="11">DNA-directed RNA polymerase subunit</fullName>
        <ecNumber evidence="11">2.7.7.6</ecNumber>
    </recommendedName>
</protein>
<evidence type="ECO:0000256" key="5">
    <source>
        <dbReference type="ARBA" id="ARBA00022695"/>
    </source>
</evidence>
<sequence>MDNLKALANKIKVFCERVEEQDKRMREWINKLEKPSTSIINQSLLLRAVIAQDSIINSGFENLPYFKESLKHNIRRSLDEEVQYLIEIRDKISEVNDELFENHKSIENYFCNLRETKQLDISQLNPCCPSLEHVITWCCDIWRYYQAFYIRMCQTISCLQYEDENSVTALNTLLEEDPKLKKHINKIRMNEIYDLSVVEVKTSLCFNALDHPLKDGLYDLLMGPSGTINETCLTCRQTVRNCSGHFGHINLPLPVVNPLFHREVFTILKISCGHCFHLVIPSDLRNIYIHQMKLINLGRVTEVEELEYVSSVKDAVSNEALKYLLEDRLNASLKGLSGNLDPVTASRSIESLRLKCTNQFVKAIVLPKVCPNCKKPFRRMTSFQNKIIAPITKVEVAKKFKNSGHQSSGSQETVFITPKESREMLRKIWEEGKDLLEELMPVLKKTNLDHPTDLFYMDAVLVTPPKTRPVNILRDQIVENAQTSIYKSIINNCIIIKNLVKAVNSDNYDDLTDDCRIYVESIRGSSPLAKFHECWLQLQNNVNGLLDSSMSGLTSRKSIGLKQLMEKKEGILRMHMMGKRVNFAARSVITPDPNLRIEEIGVPEHFAKRLTYPTRVNFFNVEELRKMVENGPDVYPGATLVENENGSLIKLVAGEKNRKKRIGIAKLLLKSIESGGLTTCGAKKVHRHLLNGDILLLNRQPTLHRPSIMAHKAKILKNEKTLRVHYSNCKSYNADFDGDEMNLHLPQTELSRSEGYNIVNVNNHYLVPKDGTPLGGLIQDHIVSAVRLTVRGRFFDKEDYQQFVYQGLAHKPGNIILLPPCILKPKRLWSGKQIISTILINTIPKGKGLISFHGSSKINFKLWEKETRRSWKCGKEFNRPSEMSESEVVIVKGNLVSGVLDKQHFGAVPYGLTHCIYELYGGDCSSRFLDSIGKLATAYLQLHGFTLGVEDILVTSKADKSRKKIIQHLRKCGDAVSARALDLDEIPNDLAQRLEAEYFKDPIKFKAKLDQEYKKTLDSYTNDINKSCLPCGLICRFPKNNLQLMVTSGAKGSTVNTMQISCLLGQIELEGKRPPLMISGKSLPSYKAFETKPCAGGYIDNRFMTGICPQEFFFHCMAGREGLIDTAVKTSRSGYLQRCLIKHLEGVRVCYDGTVRDHDGTVIQFAYGGDGMDIQKSTFFKINQMNFLCENLNSIIDKSTIKRLKDGVDYQEIRRYREKLASWEDPGHRRVFAFTRFSQVIRDDISEKYFKKYNKATGRSKAYKKMFKKWNSLTYEERKHYDHERRPDPLTAKYNRNSDFGAITEKLEEIIQNYLRTELAERADKEKKRFRSTIEAKYMLSLCQPGEPVGILAAQSVGEPSTQMTLNTFHFAGRGEMNVTLGIPRLREILMTASKSIKTPYVDIPLKKKSEKKTAKIGKKLKKIFQRVTLADVLEKISVDEKLIMKPTQVFTYKVRFHFLPHDSYAEEFSVTPKKILAYIEKPFLISLCKEIRKLGKRYGDLIYETKEEKLMGKEDNEKDDGVDVDAMDASERVPRLGEDHESSDEEEELDDDDATKAKLRGRHQENQDYDEPEESEEEHSEEENEIYEKSETGGGLPEEDADVGLTTEELQNAETRKTFILKTFPLIKSYEFDIVKEEWCEMVIGIPPTLSRIDFSTVLRVLCEKSVLHEVPNVKRAIVYSKDSGEVNLKTEGVNFIEMFKLDRHVDVSRLYSNDVHRVVESFGIEAGVRVIVKELNDVFGVYGITVDPRHLHLIADYMTNQGFYSPFNRTGLADSSSPLQQMSFESSTGFLKKSLVRRQEDNMESPSACIMAGTFCKSGTGCFDVMTLPSI</sequence>
<dbReference type="InterPro" id="IPR042102">
    <property type="entry name" value="RNA_pol_Rpb1_3_sf"/>
</dbReference>
<dbReference type="InterPro" id="IPR007066">
    <property type="entry name" value="RNA_pol_Rpb1_3"/>
</dbReference>
<feature type="compositionally biased region" description="Basic and acidic residues" evidence="12">
    <location>
        <begin position="1513"/>
        <end position="1522"/>
    </location>
</feature>
<dbReference type="EMBL" id="JAWJWF010000007">
    <property type="protein sequence ID" value="KAK6631015.1"/>
    <property type="molecule type" value="Genomic_DNA"/>
</dbReference>
<dbReference type="Gene3D" id="1.10.274.100">
    <property type="entry name" value="RNA polymerase Rpb1, domain 3"/>
    <property type="match status" value="1"/>
</dbReference>
<evidence type="ECO:0000256" key="9">
    <source>
        <dbReference type="ARBA" id="ARBA00023163"/>
    </source>
</evidence>
<dbReference type="Pfam" id="PF04998">
    <property type="entry name" value="RNA_pol_Rpb1_5"/>
    <property type="match status" value="1"/>
</dbReference>
<feature type="compositionally biased region" description="Acidic residues" evidence="12">
    <location>
        <begin position="1568"/>
        <end position="1586"/>
    </location>
</feature>
<dbReference type="Gene3D" id="6.10.250.2940">
    <property type="match status" value="1"/>
</dbReference>
<dbReference type="Pfam" id="PF00623">
    <property type="entry name" value="RNA_pol_Rpb1_2"/>
    <property type="match status" value="1"/>
</dbReference>
<evidence type="ECO:0000256" key="2">
    <source>
        <dbReference type="ARBA" id="ARBA00006460"/>
    </source>
</evidence>
<dbReference type="InterPro" id="IPR007080">
    <property type="entry name" value="RNA_pol_Rpb1_1"/>
</dbReference>
<dbReference type="EC" id="2.7.7.6" evidence="11"/>
<dbReference type="InterPro" id="IPR029159">
    <property type="entry name" value="CA109-like"/>
</dbReference>
<keyword evidence="10" id="KW-0539">Nucleus</keyword>
<dbReference type="CDD" id="cd02735">
    <property type="entry name" value="RNAP_I_Rpa1_C"/>
    <property type="match status" value="1"/>
</dbReference>
<evidence type="ECO:0000256" key="6">
    <source>
        <dbReference type="ARBA" id="ARBA00022723"/>
    </source>
</evidence>
<dbReference type="InterPro" id="IPR038120">
    <property type="entry name" value="Rpb1_funnel_sf"/>
</dbReference>
<dbReference type="Gene3D" id="4.10.860.120">
    <property type="entry name" value="RNA polymerase II, clamp domain"/>
    <property type="match status" value="1"/>
</dbReference>
<accession>A0ABR1AXT3</accession>
<name>A0ABR1AXT3_POLSC</name>
<dbReference type="InterPro" id="IPR007083">
    <property type="entry name" value="RNA_pol_Rpb1_4"/>
</dbReference>
<dbReference type="Pfam" id="PF04997">
    <property type="entry name" value="RNA_pol_Rpb1_1"/>
    <property type="match status" value="1"/>
</dbReference>
<dbReference type="Pfam" id="PF05000">
    <property type="entry name" value="RNA_pol_Rpb1_4"/>
    <property type="match status" value="1"/>
</dbReference>
<feature type="compositionally biased region" description="Acidic residues" evidence="12">
    <location>
        <begin position="1542"/>
        <end position="1554"/>
    </location>
</feature>
<dbReference type="Pfam" id="PF04983">
    <property type="entry name" value="RNA_pol_Rpb1_3"/>
    <property type="match status" value="1"/>
</dbReference>
<keyword evidence="8" id="KW-0460">Magnesium</keyword>
<evidence type="ECO:0000256" key="4">
    <source>
        <dbReference type="ARBA" id="ARBA00022679"/>
    </source>
</evidence>
<evidence type="ECO:0000256" key="3">
    <source>
        <dbReference type="ARBA" id="ARBA00022478"/>
    </source>
</evidence>
<dbReference type="Gene3D" id="2.40.40.20">
    <property type="match status" value="1"/>
</dbReference>
<dbReference type="InterPro" id="IPR045867">
    <property type="entry name" value="DNA-dir_RpoC_beta_prime"/>
</dbReference>
<dbReference type="Gene3D" id="3.30.70.2850">
    <property type="match status" value="1"/>
</dbReference>
<keyword evidence="9 11" id="KW-0804">Transcription</keyword>
<keyword evidence="7" id="KW-0862">Zinc</keyword>
<dbReference type="InterPro" id="IPR007081">
    <property type="entry name" value="RNA_pol_Rpb1_5"/>
</dbReference>
<keyword evidence="6" id="KW-0479">Metal-binding</keyword>
<keyword evidence="3 11" id="KW-0240">DNA-directed RNA polymerase</keyword>
<dbReference type="SUPFAM" id="SSF64484">
    <property type="entry name" value="beta and beta-prime subunits of DNA dependent RNA-polymerase"/>
    <property type="match status" value="1"/>
</dbReference>
<dbReference type="InterPro" id="IPR047107">
    <property type="entry name" value="DNA-dir_RNA_pol1_lsu_C"/>
</dbReference>
<gene>
    <name evidence="14" type="ORF">RUM44_003187</name>
</gene>
<evidence type="ECO:0000256" key="1">
    <source>
        <dbReference type="ARBA" id="ARBA00004123"/>
    </source>
</evidence>
<keyword evidence="4 11" id="KW-0808">Transferase</keyword>
<feature type="domain" description="RNA polymerase N-terminal" evidence="13">
    <location>
        <begin position="453"/>
        <end position="789"/>
    </location>
</feature>
<evidence type="ECO:0000256" key="12">
    <source>
        <dbReference type="SAM" id="MobiDB-lite"/>
    </source>
</evidence>
<comment type="caution">
    <text evidence="14">The sequence shown here is derived from an EMBL/GenBank/DDBJ whole genome shotgun (WGS) entry which is preliminary data.</text>
</comment>
<feature type="region of interest" description="Disordered" evidence="12">
    <location>
        <begin position="1513"/>
        <end position="1602"/>
    </location>
</feature>
<evidence type="ECO:0000256" key="11">
    <source>
        <dbReference type="RuleBase" id="RU004279"/>
    </source>
</evidence>
<evidence type="ECO:0000256" key="10">
    <source>
        <dbReference type="ARBA" id="ARBA00023242"/>
    </source>
</evidence>
<comment type="similarity">
    <text evidence="2 11">Belongs to the RNA polymerase beta' chain family.</text>
</comment>
<evidence type="ECO:0000256" key="8">
    <source>
        <dbReference type="ARBA" id="ARBA00022842"/>
    </source>
</evidence>
<evidence type="ECO:0000313" key="14">
    <source>
        <dbReference type="EMBL" id="KAK6631015.1"/>
    </source>
</evidence>
<feature type="compositionally biased region" description="Basic and acidic residues" evidence="12">
    <location>
        <begin position="1530"/>
        <end position="1541"/>
    </location>
</feature>
<reference evidence="14 15" key="1">
    <citation type="submission" date="2023-09" db="EMBL/GenBank/DDBJ databases">
        <title>Genomes of two closely related lineages of the louse Polyplax serrata with different host specificities.</title>
        <authorList>
            <person name="Martinu J."/>
            <person name="Tarabai H."/>
            <person name="Stefka J."/>
            <person name="Hypsa V."/>
        </authorList>
    </citation>
    <scope>NUCLEOTIDE SEQUENCE [LARGE SCALE GENOMIC DNA]</scope>
    <source>
        <strain evidence="14">98ZLc_SE</strain>
    </source>
</reference>
<keyword evidence="15" id="KW-1185">Reference proteome</keyword>
<dbReference type="InterPro" id="IPR006592">
    <property type="entry name" value="RNA_pol_N"/>
</dbReference>
<comment type="catalytic activity">
    <reaction evidence="11">
        <text>RNA(n) + a ribonucleoside 5'-triphosphate = RNA(n+1) + diphosphate</text>
        <dbReference type="Rhea" id="RHEA:21248"/>
        <dbReference type="Rhea" id="RHEA-COMP:14527"/>
        <dbReference type="Rhea" id="RHEA-COMP:17342"/>
        <dbReference type="ChEBI" id="CHEBI:33019"/>
        <dbReference type="ChEBI" id="CHEBI:61557"/>
        <dbReference type="ChEBI" id="CHEBI:140395"/>
        <dbReference type="EC" id="2.7.7.6"/>
    </reaction>
</comment>
<dbReference type="Gene3D" id="1.10.132.30">
    <property type="match status" value="1"/>
</dbReference>
<dbReference type="CDD" id="cd01435">
    <property type="entry name" value="RNAP_I_RPA1_N"/>
    <property type="match status" value="1"/>
</dbReference>
<dbReference type="InterPro" id="IPR015699">
    <property type="entry name" value="DNA-dir_RNA_pol1_lsu_N"/>
</dbReference>
<dbReference type="PANTHER" id="PTHR19376">
    <property type="entry name" value="DNA-DIRECTED RNA POLYMERASE"/>
    <property type="match status" value="1"/>
</dbReference>
<dbReference type="SMART" id="SM00663">
    <property type="entry name" value="RPOLA_N"/>
    <property type="match status" value="1"/>
</dbReference>
<dbReference type="Gene3D" id="3.30.1490.180">
    <property type="entry name" value="RNA polymerase ii"/>
    <property type="match status" value="1"/>
</dbReference>
<dbReference type="InterPro" id="IPR000722">
    <property type="entry name" value="RNA_pol_asu"/>
</dbReference>
<evidence type="ECO:0000256" key="7">
    <source>
        <dbReference type="ARBA" id="ARBA00022833"/>
    </source>
</evidence>
<dbReference type="Pfam" id="PF15011">
    <property type="entry name" value="CA109-like"/>
    <property type="match status" value="1"/>
</dbReference>
<dbReference type="InterPro" id="IPR044893">
    <property type="entry name" value="RNA_pol_Rpb1_clamp_domain"/>
</dbReference>
<keyword evidence="5 11" id="KW-0548">Nucleotidyltransferase</keyword>
<organism evidence="14 15">
    <name type="scientific">Polyplax serrata</name>
    <name type="common">Common mouse louse</name>
    <dbReference type="NCBI Taxonomy" id="468196"/>
    <lineage>
        <taxon>Eukaryota</taxon>
        <taxon>Metazoa</taxon>
        <taxon>Ecdysozoa</taxon>
        <taxon>Arthropoda</taxon>
        <taxon>Hexapoda</taxon>
        <taxon>Insecta</taxon>
        <taxon>Pterygota</taxon>
        <taxon>Neoptera</taxon>
        <taxon>Paraneoptera</taxon>
        <taxon>Psocodea</taxon>
        <taxon>Troctomorpha</taxon>
        <taxon>Phthiraptera</taxon>
        <taxon>Anoplura</taxon>
        <taxon>Polyplacidae</taxon>
        <taxon>Polyplax</taxon>
    </lineage>
</organism>
<dbReference type="PANTHER" id="PTHR19376:SF11">
    <property type="entry name" value="DNA-DIRECTED RNA POLYMERASE I SUBUNIT RPA1"/>
    <property type="match status" value="1"/>
</dbReference>
<dbReference type="Gene3D" id="1.10.357.120">
    <property type="match status" value="1"/>
</dbReference>
<proteinExistence type="inferred from homology"/>
<evidence type="ECO:0000313" key="15">
    <source>
        <dbReference type="Proteomes" id="UP001359485"/>
    </source>
</evidence>
<comment type="subcellular location">
    <subcellularLocation>
        <location evidence="1">Nucleus</location>
    </subcellularLocation>
</comment>
<dbReference type="Proteomes" id="UP001359485">
    <property type="component" value="Unassembled WGS sequence"/>
</dbReference>
<evidence type="ECO:0000259" key="13">
    <source>
        <dbReference type="SMART" id="SM00663"/>
    </source>
</evidence>
<comment type="function">
    <text evidence="11">DNA-dependent RNA polymerase catalyzes the transcription of DNA into RNA using the four ribonucleoside triphosphates as substrates.</text>
</comment>